<dbReference type="CDD" id="cd05941">
    <property type="entry name" value="MCS"/>
    <property type="match status" value="1"/>
</dbReference>
<evidence type="ECO:0000313" key="3">
    <source>
        <dbReference type="EMBL" id="CUS09804.1"/>
    </source>
</evidence>
<organism evidence="3 4">
    <name type="scientific">Tuber aestivum</name>
    <name type="common">summer truffle</name>
    <dbReference type="NCBI Taxonomy" id="59557"/>
    <lineage>
        <taxon>Eukaryota</taxon>
        <taxon>Fungi</taxon>
        <taxon>Dikarya</taxon>
        <taxon>Ascomycota</taxon>
        <taxon>Pezizomycotina</taxon>
        <taxon>Pezizomycetes</taxon>
        <taxon>Pezizales</taxon>
        <taxon>Tuberaceae</taxon>
        <taxon>Tuber</taxon>
    </lineage>
</organism>
<dbReference type="EMBL" id="LN891069">
    <property type="protein sequence ID" value="CUS09804.1"/>
    <property type="molecule type" value="Genomic_DNA"/>
</dbReference>
<evidence type="ECO:0000259" key="2">
    <source>
        <dbReference type="Pfam" id="PF13193"/>
    </source>
</evidence>
<dbReference type="PANTHER" id="PTHR43201">
    <property type="entry name" value="ACYL-COA SYNTHETASE"/>
    <property type="match status" value="1"/>
</dbReference>
<dbReference type="Proteomes" id="UP001412239">
    <property type="component" value="Unassembled WGS sequence"/>
</dbReference>
<feature type="domain" description="AMP-binding enzyme C-terminal" evidence="2">
    <location>
        <begin position="457"/>
        <end position="535"/>
    </location>
</feature>
<dbReference type="InterPro" id="IPR042099">
    <property type="entry name" value="ANL_N_sf"/>
</dbReference>
<dbReference type="InterPro" id="IPR045851">
    <property type="entry name" value="AMP-bd_C_sf"/>
</dbReference>
<dbReference type="GO" id="GO:0031956">
    <property type="term" value="F:medium-chain fatty acid-CoA ligase activity"/>
    <property type="evidence" value="ECO:0007669"/>
    <property type="project" value="TreeGrafter"/>
</dbReference>
<dbReference type="Pfam" id="PF00501">
    <property type="entry name" value="AMP-binding"/>
    <property type="match status" value="1"/>
</dbReference>
<reference evidence="3" key="1">
    <citation type="submission" date="2015-10" db="EMBL/GenBank/DDBJ databases">
        <authorList>
            <person name="Regsiter A."/>
            <person name="william w."/>
        </authorList>
    </citation>
    <scope>NUCLEOTIDE SEQUENCE</scope>
    <source>
        <strain evidence="3">Montdore</strain>
    </source>
</reference>
<dbReference type="InterPro" id="IPR000873">
    <property type="entry name" value="AMP-dep_synth/lig_dom"/>
</dbReference>
<dbReference type="Gene3D" id="3.30.300.30">
    <property type="match status" value="1"/>
</dbReference>
<protein>
    <recommendedName>
        <fullName evidence="5">AMP-dependent synthetase/ligase domain-containing protein</fullName>
    </recommendedName>
</protein>
<sequence>MIPVLRPPTSVVFSRVRQSRRMTRRNIAIETLPRLPIFEALSSHNPKNIAIVHSESGDKFTYCSLLSDTAKLKRKLLEMTKADDLQEQRMAFFVENGYNYVVSLLGIFAAGGMAVPLHPSHPPKELHYITKNSTPITILTTPNSKAHQVFPPGFDSPPILNFPEYPPDKPHDAPVPVDLSPALDPLRGALMIYTSGTTAAPKGVVLTHKNLTTQATTLVTAWEMGKDDHLLHVLPLHHVHGIINATLAPLFAGGTVEYLFPFTAQKVWSRFADTSRKPISLFMAVPTIYSRLINSYGTLPEPTRSAGKKNVSNLRLAVSGSAALPASTKQKWESLGGNLLERYGMTEIGMALSQRLPLTDRMANSVGWPLPGVEVRLASDGADIKEVGQEGEIQIRGNNVFREYWQKEEATKKEFTEDGWFKTGDVATRDERGAYYIKGRASVDIIKSGGEKISALEVERELLELPQVAEAAVVGLEDENWGQRVAAVLVLTLQGKNEEFGLVKMRAEMKKRVAEYKVPREIKVLEAIPRNQMGKVNKKELVKKVFAGDDP</sequence>
<gene>
    <name evidence="3" type="ORF">GSTUAT00006094001</name>
</gene>
<keyword evidence="4" id="KW-1185">Reference proteome</keyword>
<dbReference type="AlphaFoldDB" id="A0A292PRQ3"/>
<dbReference type="Pfam" id="PF13193">
    <property type="entry name" value="AMP-binding_C"/>
    <property type="match status" value="1"/>
</dbReference>
<dbReference type="GO" id="GO:0006631">
    <property type="term" value="P:fatty acid metabolic process"/>
    <property type="evidence" value="ECO:0007669"/>
    <property type="project" value="TreeGrafter"/>
</dbReference>
<dbReference type="SUPFAM" id="SSF56801">
    <property type="entry name" value="Acetyl-CoA synthetase-like"/>
    <property type="match status" value="1"/>
</dbReference>
<dbReference type="PANTHER" id="PTHR43201:SF15">
    <property type="entry name" value="AMP BINDING ENZYME, PUTATIVE (AFU_ORTHOLOGUE AFUA_6G11340)-RELATED"/>
    <property type="match status" value="1"/>
</dbReference>
<proteinExistence type="predicted"/>
<accession>A0A292PRQ3</accession>
<dbReference type="InterPro" id="IPR025110">
    <property type="entry name" value="AMP-bd_C"/>
</dbReference>
<evidence type="ECO:0008006" key="5">
    <source>
        <dbReference type="Google" id="ProtNLM"/>
    </source>
</evidence>
<evidence type="ECO:0000259" key="1">
    <source>
        <dbReference type="Pfam" id="PF00501"/>
    </source>
</evidence>
<dbReference type="Gene3D" id="3.40.50.12780">
    <property type="entry name" value="N-terminal domain of ligase-like"/>
    <property type="match status" value="1"/>
</dbReference>
<evidence type="ECO:0000313" key="4">
    <source>
        <dbReference type="Proteomes" id="UP001412239"/>
    </source>
</evidence>
<name>A0A292PRQ3_9PEZI</name>
<feature type="domain" description="AMP-dependent synthetase/ligase" evidence="1">
    <location>
        <begin position="43"/>
        <end position="405"/>
    </location>
</feature>